<dbReference type="KEGG" id="ccal:108627443"/>
<dbReference type="AlphaFoldDB" id="A0AAJ7S621"/>
<protein>
    <submittedName>
        <fullName evidence="3">Uncharacterized protein LOC108627443</fullName>
    </submittedName>
</protein>
<dbReference type="Proteomes" id="UP000694925">
    <property type="component" value="Unplaced"/>
</dbReference>
<keyword evidence="1" id="KW-0732">Signal</keyword>
<dbReference type="RefSeq" id="XP_026671405.1">
    <property type="nucleotide sequence ID" value="XM_026815604.1"/>
</dbReference>
<sequence length="303" mass="34220">MQLSMINLWAVSLTLVCSIHPLHSEPRTYYLSNYNPSVPTSHAQYNPSSIQSPSLRYESLSQSVHPANNYQIAPVGLSLSERISKRNPDGYRNYNFASSNYETGTEKHPLNFEENVNGSHEDEIIEKMIILDKLLSEDSSEKELGLNGIEDRIIPEESRRVVRQVRNEKPGFFWTLARVTFEMFNDTKSAIKQISNIINNTIAPDSATQSTMMTAQLTAAASTDEQKNATNVNATETTTTPAPYVLTRSGLQTLIRRNVLGLVRLFNIEWKDALDQSEMNVKEFQKDLGNQIAMNLRDNPDAY</sequence>
<evidence type="ECO:0000313" key="3">
    <source>
        <dbReference type="RefSeq" id="XP_026671405.1"/>
    </source>
</evidence>
<proteinExistence type="predicted"/>
<keyword evidence="2" id="KW-1185">Reference proteome</keyword>
<accession>A0AAJ7S621</accession>
<feature type="signal peptide" evidence="1">
    <location>
        <begin position="1"/>
        <end position="24"/>
    </location>
</feature>
<name>A0AAJ7S621_9HYME</name>
<dbReference type="GeneID" id="108627443"/>
<reference evidence="3" key="1">
    <citation type="submission" date="2025-08" db="UniProtKB">
        <authorList>
            <consortium name="RefSeq"/>
        </authorList>
    </citation>
    <scope>IDENTIFICATION</scope>
    <source>
        <tissue evidence="3">Whole body</tissue>
    </source>
</reference>
<gene>
    <name evidence="3" type="primary">LOC108627443</name>
</gene>
<evidence type="ECO:0000256" key="1">
    <source>
        <dbReference type="SAM" id="SignalP"/>
    </source>
</evidence>
<organism evidence="2 3">
    <name type="scientific">Ceratina calcarata</name>
    <dbReference type="NCBI Taxonomy" id="156304"/>
    <lineage>
        <taxon>Eukaryota</taxon>
        <taxon>Metazoa</taxon>
        <taxon>Ecdysozoa</taxon>
        <taxon>Arthropoda</taxon>
        <taxon>Hexapoda</taxon>
        <taxon>Insecta</taxon>
        <taxon>Pterygota</taxon>
        <taxon>Neoptera</taxon>
        <taxon>Endopterygota</taxon>
        <taxon>Hymenoptera</taxon>
        <taxon>Apocrita</taxon>
        <taxon>Aculeata</taxon>
        <taxon>Apoidea</taxon>
        <taxon>Anthophila</taxon>
        <taxon>Apidae</taxon>
        <taxon>Ceratina</taxon>
        <taxon>Zadontomerus</taxon>
    </lineage>
</organism>
<evidence type="ECO:0000313" key="2">
    <source>
        <dbReference type="Proteomes" id="UP000694925"/>
    </source>
</evidence>
<feature type="chain" id="PRO_5042486100" evidence="1">
    <location>
        <begin position="25"/>
        <end position="303"/>
    </location>
</feature>